<dbReference type="SUPFAM" id="SSF48013">
    <property type="entry name" value="NusB-like"/>
    <property type="match status" value="1"/>
</dbReference>
<dbReference type="EMBL" id="CAEZWD010000089">
    <property type="protein sequence ID" value="CAB4652082.1"/>
    <property type="molecule type" value="Genomic_DNA"/>
</dbReference>
<evidence type="ECO:0000256" key="1">
    <source>
        <dbReference type="ARBA" id="ARBA00005952"/>
    </source>
</evidence>
<comment type="similarity">
    <text evidence="1">Belongs to the NusB family.</text>
</comment>
<keyword evidence="3" id="KW-0694">RNA-binding</keyword>
<dbReference type="GO" id="GO:0005829">
    <property type="term" value="C:cytosol"/>
    <property type="evidence" value="ECO:0007669"/>
    <property type="project" value="TreeGrafter"/>
</dbReference>
<dbReference type="InterPro" id="IPR035926">
    <property type="entry name" value="NusB-like_sf"/>
</dbReference>
<dbReference type="PANTHER" id="PTHR11078:SF3">
    <property type="entry name" value="ANTITERMINATION NUSB DOMAIN-CONTAINING PROTEIN"/>
    <property type="match status" value="1"/>
</dbReference>
<dbReference type="HAMAP" id="MF_00073">
    <property type="entry name" value="NusB"/>
    <property type="match status" value="1"/>
</dbReference>
<dbReference type="NCBIfam" id="TIGR01951">
    <property type="entry name" value="nusB"/>
    <property type="match status" value="1"/>
</dbReference>
<dbReference type="GO" id="GO:0031564">
    <property type="term" value="P:transcription antitermination"/>
    <property type="evidence" value="ECO:0007669"/>
    <property type="project" value="UniProtKB-KW"/>
</dbReference>
<dbReference type="Gene3D" id="1.10.940.10">
    <property type="entry name" value="NusB-like"/>
    <property type="match status" value="1"/>
</dbReference>
<evidence type="ECO:0000256" key="3">
    <source>
        <dbReference type="ARBA" id="ARBA00022884"/>
    </source>
</evidence>
<dbReference type="PANTHER" id="PTHR11078">
    <property type="entry name" value="N UTILIZATION SUBSTANCE PROTEIN B-RELATED"/>
    <property type="match status" value="1"/>
</dbReference>
<name>A0A6J6KRE3_9ZZZZ</name>
<dbReference type="GO" id="GO:0003723">
    <property type="term" value="F:RNA binding"/>
    <property type="evidence" value="ECO:0007669"/>
    <property type="project" value="UniProtKB-KW"/>
</dbReference>
<keyword evidence="4" id="KW-0805">Transcription regulation</keyword>
<dbReference type="EMBL" id="CAEZWI010000044">
    <property type="protein sequence ID" value="CAB4650788.1"/>
    <property type="molecule type" value="Genomic_DNA"/>
</dbReference>
<reference evidence="8" key="1">
    <citation type="submission" date="2020-05" db="EMBL/GenBank/DDBJ databases">
        <authorList>
            <person name="Chiriac C."/>
            <person name="Salcher M."/>
            <person name="Ghai R."/>
            <person name="Kavagutti S V."/>
        </authorList>
    </citation>
    <scope>NUCLEOTIDE SEQUENCE</scope>
</reference>
<gene>
    <name evidence="8" type="ORF">UFOPK2171_00719</name>
    <name evidence="7" type="ORF">UFOPK2237_00501</name>
</gene>
<protein>
    <submittedName>
        <fullName evidence="8">Unannotated protein</fullName>
    </submittedName>
</protein>
<proteinExistence type="inferred from homology"/>
<evidence type="ECO:0000259" key="6">
    <source>
        <dbReference type="Pfam" id="PF01029"/>
    </source>
</evidence>
<dbReference type="GO" id="GO:0006353">
    <property type="term" value="P:DNA-templated transcription termination"/>
    <property type="evidence" value="ECO:0007669"/>
    <property type="project" value="InterPro"/>
</dbReference>
<evidence type="ECO:0000256" key="2">
    <source>
        <dbReference type="ARBA" id="ARBA00022814"/>
    </source>
</evidence>
<dbReference type="Pfam" id="PF01029">
    <property type="entry name" value="NusB"/>
    <property type="match status" value="1"/>
</dbReference>
<evidence type="ECO:0000313" key="7">
    <source>
        <dbReference type="EMBL" id="CAB4650788.1"/>
    </source>
</evidence>
<evidence type="ECO:0000256" key="4">
    <source>
        <dbReference type="ARBA" id="ARBA00023015"/>
    </source>
</evidence>
<organism evidence="8">
    <name type="scientific">freshwater metagenome</name>
    <dbReference type="NCBI Taxonomy" id="449393"/>
    <lineage>
        <taxon>unclassified sequences</taxon>
        <taxon>metagenomes</taxon>
        <taxon>ecological metagenomes</taxon>
    </lineage>
</organism>
<dbReference type="InterPro" id="IPR011605">
    <property type="entry name" value="NusB_fam"/>
</dbReference>
<feature type="domain" description="NusB/RsmB/TIM44" evidence="6">
    <location>
        <begin position="6"/>
        <end position="123"/>
    </location>
</feature>
<evidence type="ECO:0000313" key="8">
    <source>
        <dbReference type="EMBL" id="CAB4652082.1"/>
    </source>
</evidence>
<dbReference type="InterPro" id="IPR006027">
    <property type="entry name" value="NusB_RsmB_TIM44"/>
</dbReference>
<accession>A0A6J6KRE3</accession>
<evidence type="ECO:0000256" key="5">
    <source>
        <dbReference type="ARBA" id="ARBA00023163"/>
    </source>
</evidence>
<keyword evidence="2" id="KW-0889">Transcription antitermination</keyword>
<keyword evidence="5" id="KW-0804">Transcription</keyword>
<dbReference type="AlphaFoldDB" id="A0A6J6KRE3"/>
<sequence>MRTRTKARQRAVESLFEAEQRGVLSTEIFERNPDVNDYAIELAGLVELHMDRIDEVISTYSQDWPLERMPAVDRAIVRVAIAELLWRPEVDSGVAVSEAVEIAATLSTPESGKFINGVLGQIANIRGSLTGL</sequence>